<name>A0A7X2ILF5_9BURK</name>
<keyword evidence="3" id="KW-1185">Reference proteome</keyword>
<gene>
    <name evidence="2" type="ORF">GJ700_09900</name>
</gene>
<comment type="caution">
    <text evidence="2">The sequence shown here is derived from an EMBL/GenBank/DDBJ whole genome shotgun (WGS) entry which is preliminary data.</text>
</comment>
<dbReference type="AlphaFoldDB" id="A0A7X2ILF5"/>
<dbReference type="EMBL" id="WKJJ01000005">
    <property type="protein sequence ID" value="MRV72025.1"/>
    <property type="molecule type" value="Genomic_DNA"/>
</dbReference>
<reference evidence="2 3" key="1">
    <citation type="submission" date="2019-11" db="EMBL/GenBank/DDBJ databases">
        <title>Novel species isolated from a subtropical stream in China.</title>
        <authorList>
            <person name="Lu H."/>
        </authorList>
    </citation>
    <scope>NUCLEOTIDE SEQUENCE [LARGE SCALE GENOMIC DNA]</scope>
    <source>
        <strain evidence="2 3">FT92W</strain>
    </source>
</reference>
<evidence type="ECO:0000313" key="2">
    <source>
        <dbReference type="EMBL" id="MRV72025.1"/>
    </source>
</evidence>
<feature type="domain" description="PilZ" evidence="1">
    <location>
        <begin position="103"/>
        <end position="215"/>
    </location>
</feature>
<proteinExistence type="predicted"/>
<dbReference type="InterPro" id="IPR009875">
    <property type="entry name" value="PilZ_domain"/>
</dbReference>
<dbReference type="Gene3D" id="2.40.10.220">
    <property type="entry name" value="predicted glycosyltransferase like domains"/>
    <property type="match status" value="1"/>
</dbReference>
<sequence>MADVDDIGDALTLLAYSGDAISMYAAGSRTVILGRILSVDPELPHFVIELNAGEKLPPGKVTFVAWLRNAKLQFELTDKNWRSAPALPHQVPLTFPETCEVLNRRESTRQETPVGVTFMASFVMNGNPYELPLHDFSVGGIGLRCAKNEAKGLFKGRKLQDVRLDLGPETIIVTEMEIRLTRPYRSFLLGEQLHIGCKFINLDPEMQSRIASLLENMNNAQRKR</sequence>
<dbReference type="Pfam" id="PF07238">
    <property type="entry name" value="PilZ"/>
    <property type="match status" value="1"/>
</dbReference>
<dbReference type="GO" id="GO:0035438">
    <property type="term" value="F:cyclic-di-GMP binding"/>
    <property type="evidence" value="ECO:0007669"/>
    <property type="project" value="InterPro"/>
</dbReference>
<dbReference type="SUPFAM" id="SSF141371">
    <property type="entry name" value="PilZ domain-like"/>
    <property type="match status" value="1"/>
</dbReference>
<protein>
    <submittedName>
        <fullName evidence="2">PilZ domain-containing protein</fullName>
    </submittedName>
</protein>
<dbReference type="Proteomes" id="UP000446768">
    <property type="component" value="Unassembled WGS sequence"/>
</dbReference>
<organism evidence="2 3">
    <name type="scientific">Pseudoduganella rivuli</name>
    <dbReference type="NCBI Taxonomy" id="2666085"/>
    <lineage>
        <taxon>Bacteria</taxon>
        <taxon>Pseudomonadati</taxon>
        <taxon>Pseudomonadota</taxon>
        <taxon>Betaproteobacteria</taxon>
        <taxon>Burkholderiales</taxon>
        <taxon>Oxalobacteraceae</taxon>
        <taxon>Telluria group</taxon>
        <taxon>Pseudoduganella</taxon>
    </lineage>
</organism>
<evidence type="ECO:0000259" key="1">
    <source>
        <dbReference type="Pfam" id="PF07238"/>
    </source>
</evidence>
<accession>A0A7X2ILF5</accession>
<evidence type="ECO:0000313" key="3">
    <source>
        <dbReference type="Proteomes" id="UP000446768"/>
    </source>
</evidence>